<keyword evidence="2" id="KW-0175">Coiled coil</keyword>
<dbReference type="EMBL" id="ML769716">
    <property type="protein sequence ID" value="KAE9389000.1"/>
    <property type="molecule type" value="Genomic_DNA"/>
</dbReference>
<protein>
    <recommendedName>
        <fullName evidence="3">HTH CENPB-type domain-containing protein</fullName>
    </recommendedName>
</protein>
<evidence type="ECO:0000313" key="4">
    <source>
        <dbReference type="EMBL" id="KAE9389000.1"/>
    </source>
</evidence>
<evidence type="ECO:0000313" key="5">
    <source>
        <dbReference type="Proteomes" id="UP000799118"/>
    </source>
</evidence>
<dbReference type="Proteomes" id="UP000799118">
    <property type="component" value="Unassembled WGS sequence"/>
</dbReference>
<dbReference type="Gene3D" id="1.10.10.60">
    <property type="entry name" value="Homeodomain-like"/>
    <property type="match status" value="2"/>
</dbReference>
<evidence type="ECO:0000256" key="1">
    <source>
        <dbReference type="ARBA" id="ARBA00023125"/>
    </source>
</evidence>
<dbReference type="OrthoDB" id="9909311at2759"/>
<feature type="coiled-coil region" evidence="2">
    <location>
        <begin position="82"/>
        <end position="109"/>
    </location>
</feature>
<dbReference type="PROSITE" id="PS51253">
    <property type="entry name" value="HTH_CENPB"/>
    <property type="match status" value="1"/>
</dbReference>
<dbReference type="Pfam" id="PF03221">
    <property type="entry name" value="HTH_Tnp_Tc5"/>
    <property type="match status" value="1"/>
</dbReference>
<dbReference type="SUPFAM" id="SSF46689">
    <property type="entry name" value="Homeodomain-like"/>
    <property type="match status" value="1"/>
</dbReference>
<proteinExistence type="predicted"/>
<dbReference type="GO" id="GO:0003677">
    <property type="term" value="F:DNA binding"/>
    <property type="evidence" value="ECO:0007669"/>
    <property type="project" value="UniProtKB-KW"/>
</dbReference>
<gene>
    <name evidence="4" type="ORF">BT96DRAFT_1003677</name>
</gene>
<dbReference type="AlphaFoldDB" id="A0A6A4GUI0"/>
<dbReference type="InterPro" id="IPR006600">
    <property type="entry name" value="HTH_CenpB_DNA-bd_dom"/>
</dbReference>
<dbReference type="InterPro" id="IPR009057">
    <property type="entry name" value="Homeodomain-like_sf"/>
</dbReference>
<evidence type="ECO:0000259" key="3">
    <source>
        <dbReference type="PROSITE" id="PS51253"/>
    </source>
</evidence>
<keyword evidence="5" id="KW-1185">Reference proteome</keyword>
<keyword evidence="1" id="KW-0238">DNA-binding</keyword>
<organism evidence="4 5">
    <name type="scientific">Gymnopus androsaceus JB14</name>
    <dbReference type="NCBI Taxonomy" id="1447944"/>
    <lineage>
        <taxon>Eukaryota</taxon>
        <taxon>Fungi</taxon>
        <taxon>Dikarya</taxon>
        <taxon>Basidiomycota</taxon>
        <taxon>Agaricomycotina</taxon>
        <taxon>Agaricomycetes</taxon>
        <taxon>Agaricomycetidae</taxon>
        <taxon>Agaricales</taxon>
        <taxon>Marasmiineae</taxon>
        <taxon>Omphalotaceae</taxon>
        <taxon>Gymnopus</taxon>
    </lineage>
</organism>
<accession>A0A6A4GUI0</accession>
<reference evidence="4" key="1">
    <citation type="journal article" date="2019" name="Environ. Microbiol.">
        <title>Fungal ecological strategies reflected in gene transcription - a case study of two litter decomposers.</title>
        <authorList>
            <person name="Barbi F."/>
            <person name="Kohler A."/>
            <person name="Barry K."/>
            <person name="Baskaran P."/>
            <person name="Daum C."/>
            <person name="Fauchery L."/>
            <person name="Ihrmark K."/>
            <person name="Kuo A."/>
            <person name="LaButti K."/>
            <person name="Lipzen A."/>
            <person name="Morin E."/>
            <person name="Grigoriev I.V."/>
            <person name="Henrissat B."/>
            <person name="Lindahl B."/>
            <person name="Martin F."/>
        </authorList>
    </citation>
    <scope>NUCLEOTIDE SEQUENCE</scope>
    <source>
        <strain evidence="4">JB14</strain>
    </source>
</reference>
<sequence>MKFLNSSPLTDVCSASHSKVDALEHHALLLIHQRRARRQAHLEAIRALRTKAKIVQTKFKAAEIHMACEVQNKAIESWFESLQSLQDLLAEMRRSREEMEKQESSYKGNEYNITDVSHNNHMRLARMGKSISSGVRAVFQLVLAKHLLPLIRLPLAANIPKIPFPISIAKQSAFAIFLILLEKHEDIAWDYDVDCTTVSKILKDKERWLNAEDDARQKRRPSVPKYPLVKEEMKKWLMEVSDEYYGSLPDQSVYPWGWRSALSNGPFTDASLKEKALSIARSHGIDFQAPKGWVQSFKNRHNIWGGFWGGYRLAMEQRQSTTSTQSISQSHRAHERVPVMEYSVTCPNTSFPWLQLSNETAIDPAHPEDAEDESDSGCRQSTFDVSYLRSSAFESL</sequence>
<evidence type="ECO:0000256" key="2">
    <source>
        <dbReference type="SAM" id="Coils"/>
    </source>
</evidence>
<feature type="domain" description="HTH CENPB-type" evidence="3">
    <location>
        <begin position="237"/>
        <end position="307"/>
    </location>
</feature>
<name>A0A6A4GUI0_9AGAR</name>